<dbReference type="GO" id="GO:0003723">
    <property type="term" value="F:RNA binding"/>
    <property type="evidence" value="ECO:0007669"/>
    <property type="project" value="InterPro"/>
</dbReference>
<evidence type="ECO:0000256" key="1">
    <source>
        <dbReference type="ARBA" id="ARBA00004604"/>
    </source>
</evidence>
<feature type="domain" description="Exosome complex component CSL4 N-terminal" evidence="5">
    <location>
        <begin position="12"/>
        <end position="68"/>
    </location>
</feature>
<dbReference type="PANTHER" id="PTHR12686:SF8">
    <property type="entry name" value="EXOSOME COMPLEX COMPONENT CSL4"/>
    <property type="match status" value="1"/>
</dbReference>
<dbReference type="AlphaFoldDB" id="A0A109UXR6"/>
<dbReference type="STRING" id="45286.A0A109UXR6"/>
<accession>A0A109UXR6</accession>
<evidence type="ECO:0000256" key="2">
    <source>
        <dbReference type="ARBA" id="ARBA00022490"/>
    </source>
</evidence>
<sequence length="284" mass="31021">MKFLSKFPKAVYPGQLICPLYQGEDGEGSNMVYKFSPGPGTMIQKYKVKDEDLEVISATLLGQVIVKEIESSTEADKDGPSTGDQENEVKQLQIKQFTVSVSNNTDDDLREDRKNYRIDNDFANNLPKEGDVVLCRVTRIRQQMANVEILAVEGKTSPIDSGVGSKGTGVPVQGEGIVTFSVSQASSDVGDTFRGIIRSQDVRATDRDRVKIMESFRPGDIVRAEVLSLGDGSNYYLTTARNDLGVVFAKASRGAGGLMYALDWQTMVAPSTGAIEQRKCAKPF</sequence>
<proteinExistence type="predicted"/>
<name>A0A109UXR6_9SACH</name>
<organism evidence="6 7">
    <name type="scientific">Eremothecium sinecaudum</name>
    <dbReference type="NCBI Taxonomy" id="45286"/>
    <lineage>
        <taxon>Eukaryota</taxon>
        <taxon>Fungi</taxon>
        <taxon>Dikarya</taxon>
        <taxon>Ascomycota</taxon>
        <taxon>Saccharomycotina</taxon>
        <taxon>Saccharomycetes</taxon>
        <taxon>Saccharomycetales</taxon>
        <taxon>Saccharomycetaceae</taxon>
        <taxon>Eremothecium</taxon>
    </lineage>
</organism>
<dbReference type="Gene3D" id="2.40.50.880">
    <property type="match status" value="1"/>
</dbReference>
<dbReference type="Pfam" id="PF10447">
    <property type="entry name" value="EXOSC1"/>
    <property type="match status" value="1"/>
</dbReference>
<dbReference type="Gene3D" id="2.40.50.140">
    <property type="entry name" value="Nucleic acid-binding proteins"/>
    <property type="match status" value="1"/>
</dbReference>
<dbReference type="FunFam" id="2.40.50.140:FF:000312">
    <property type="entry name" value="Exosome complex component CSL4"/>
    <property type="match status" value="1"/>
</dbReference>
<dbReference type="Proteomes" id="UP000243052">
    <property type="component" value="Chromosome ii"/>
</dbReference>
<dbReference type="EMBL" id="CP014242">
    <property type="protein sequence ID" value="AMD19449.1"/>
    <property type="molecule type" value="Genomic_DNA"/>
</dbReference>
<feature type="domain" description="Exosome complex component CSL4 C-terminal" evidence="4">
    <location>
        <begin position="126"/>
        <end position="229"/>
    </location>
</feature>
<evidence type="ECO:0000259" key="5">
    <source>
        <dbReference type="Pfam" id="PF21551"/>
    </source>
</evidence>
<dbReference type="PANTHER" id="PTHR12686">
    <property type="entry name" value="3'-5' EXORIBONUCLEASE CSL4-RELATED"/>
    <property type="match status" value="1"/>
</dbReference>
<dbReference type="InterPro" id="IPR048626">
    <property type="entry name" value="CSL4_N"/>
</dbReference>
<dbReference type="InterPro" id="IPR012340">
    <property type="entry name" value="NA-bd_OB-fold"/>
</dbReference>
<dbReference type="OrthoDB" id="440760at2759"/>
<dbReference type="GeneID" id="28721751"/>
<keyword evidence="2" id="KW-0963">Cytoplasm</keyword>
<dbReference type="GO" id="GO:0005737">
    <property type="term" value="C:cytoplasm"/>
    <property type="evidence" value="ECO:0007669"/>
    <property type="project" value="TreeGrafter"/>
</dbReference>
<dbReference type="InterPro" id="IPR039771">
    <property type="entry name" value="Csl4"/>
</dbReference>
<dbReference type="GO" id="GO:0006396">
    <property type="term" value="P:RNA processing"/>
    <property type="evidence" value="ECO:0007669"/>
    <property type="project" value="InterPro"/>
</dbReference>
<protein>
    <submittedName>
        <fullName evidence="6">HBR548Cp</fullName>
    </submittedName>
</protein>
<dbReference type="Pfam" id="PF21551">
    <property type="entry name" value="CSL4_N"/>
    <property type="match status" value="1"/>
</dbReference>
<evidence type="ECO:0000313" key="7">
    <source>
        <dbReference type="Proteomes" id="UP000243052"/>
    </source>
</evidence>
<evidence type="ECO:0000259" key="4">
    <source>
        <dbReference type="Pfam" id="PF10447"/>
    </source>
</evidence>
<comment type="subcellular location">
    <subcellularLocation>
        <location evidence="1">Nucleus</location>
        <location evidence="1">Nucleolus</location>
    </subcellularLocation>
</comment>
<dbReference type="CDD" id="cd05791">
    <property type="entry name" value="S1_CSL4"/>
    <property type="match status" value="1"/>
</dbReference>
<reference evidence="6 7" key="1">
    <citation type="submission" date="2016-01" db="EMBL/GenBank/DDBJ databases">
        <title>Genome sequence of the yeast Holleya sinecauda.</title>
        <authorList>
            <person name="Dietrich F.S."/>
        </authorList>
    </citation>
    <scope>NUCLEOTIDE SEQUENCE [LARGE SCALE GENOMIC DNA]</scope>
    <source>
        <strain evidence="6 7">ATCC 58844</strain>
    </source>
</reference>
<dbReference type="GO" id="GO:0000176">
    <property type="term" value="C:nuclear exosome (RNase complex)"/>
    <property type="evidence" value="ECO:0007669"/>
    <property type="project" value="TreeGrafter"/>
</dbReference>
<dbReference type="GO" id="GO:0005730">
    <property type="term" value="C:nucleolus"/>
    <property type="evidence" value="ECO:0007669"/>
    <property type="project" value="UniProtKB-SubCell"/>
</dbReference>
<dbReference type="SUPFAM" id="SSF50249">
    <property type="entry name" value="Nucleic acid-binding proteins"/>
    <property type="match status" value="1"/>
</dbReference>
<keyword evidence="7" id="KW-1185">Reference proteome</keyword>
<evidence type="ECO:0000313" key="6">
    <source>
        <dbReference type="EMBL" id="AMD19449.1"/>
    </source>
</evidence>
<evidence type="ECO:0000256" key="3">
    <source>
        <dbReference type="ARBA" id="ARBA00022835"/>
    </source>
</evidence>
<gene>
    <name evidence="6" type="ORF">AW171_hschr21280</name>
</gene>
<keyword evidence="3" id="KW-0271">Exosome</keyword>
<dbReference type="InterPro" id="IPR019495">
    <property type="entry name" value="EXOSC1_C"/>
</dbReference>
<dbReference type="RefSeq" id="XP_017986445.1">
    <property type="nucleotide sequence ID" value="XM_018130956.1"/>
</dbReference>